<dbReference type="EMBL" id="KB445585">
    <property type="protein sequence ID" value="EMD86413.1"/>
    <property type="molecule type" value="Genomic_DNA"/>
</dbReference>
<evidence type="ECO:0000313" key="1">
    <source>
        <dbReference type="EMBL" id="EMD86413.1"/>
    </source>
</evidence>
<reference evidence="1 2" key="1">
    <citation type="journal article" date="2012" name="PLoS Pathog.">
        <title>Diverse lifestyles and strategies of plant pathogenesis encoded in the genomes of eighteen Dothideomycetes fungi.</title>
        <authorList>
            <person name="Ohm R.A."/>
            <person name="Feau N."/>
            <person name="Henrissat B."/>
            <person name="Schoch C.L."/>
            <person name="Horwitz B.A."/>
            <person name="Barry K.W."/>
            <person name="Condon B.J."/>
            <person name="Copeland A.C."/>
            <person name="Dhillon B."/>
            <person name="Glaser F."/>
            <person name="Hesse C.N."/>
            <person name="Kosti I."/>
            <person name="LaButti K."/>
            <person name="Lindquist E.A."/>
            <person name="Lucas S."/>
            <person name="Salamov A.A."/>
            <person name="Bradshaw R.E."/>
            <person name="Ciuffetti L."/>
            <person name="Hamelin R.C."/>
            <person name="Kema G.H.J."/>
            <person name="Lawrence C."/>
            <person name="Scott J.A."/>
            <person name="Spatafora J.W."/>
            <person name="Turgeon B.G."/>
            <person name="de Wit P.J.G.M."/>
            <person name="Zhong S."/>
            <person name="Goodwin S.B."/>
            <person name="Grigoriev I.V."/>
        </authorList>
    </citation>
    <scope>NUCLEOTIDE SEQUENCE [LARGE SCALE GENOMIC DNA]</scope>
    <source>
        <strain evidence="2">C5 / ATCC 48332 / race O</strain>
    </source>
</reference>
<protein>
    <submittedName>
        <fullName evidence="1">Uncharacterized protein</fullName>
    </submittedName>
</protein>
<gene>
    <name evidence="1" type="ORF">COCHEDRAFT_1024072</name>
</gene>
<reference evidence="2" key="2">
    <citation type="journal article" date="2013" name="PLoS Genet.">
        <title>Comparative genome structure, secondary metabolite, and effector coding capacity across Cochliobolus pathogens.</title>
        <authorList>
            <person name="Condon B.J."/>
            <person name="Leng Y."/>
            <person name="Wu D."/>
            <person name="Bushley K.E."/>
            <person name="Ohm R.A."/>
            <person name="Otillar R."/>
            <person name="Martin J."/>
            <person name="Schackwitz W."/>
            <person name="Grimwood J."/>
            <person name="MohdZainudin N."/>
            <person name="Xue C."/>
            <person name="Wang R."/>
            <person name="Manning V.A."/>
            <person name="Dhillon B."/>
            <person name="Tu Z.J."/>
            <person name="Steffenson B.J."/>
            <person name="Salamov A."/>
            <person name="Sun H."/>
            <person name="Lowry S."/>
            <person name="LaButti K."/>
            <person name="Han J."/>
            <person name="Copeland A."/>
            <person name="Lindquist E."/>
            <person name="Barry K."/>
            <person name="Schmutz J."/>
            <person name="Baker S.E."/>
            <person name="Ciuffetti L.M."/>
            <person name="Grigoriev I.V."/>
            <person name="Zhong S."/>
            <person name="Turgeon B.G."/>
        </authorList>
    </citation>
    <scope>NUCLEOTIDE SEQUENCE [LARGE SCALE GENOMIC DNA]</scope>
    <source>
        <strain evidence="2">C5 / ATCC 48332 / race O</strain>
    </source>
</reference>
<dbReference type="Proteomes" id="UP000016936">
    <property type="component" value="Unassembled WGS sequence"/>
</dbReference>
<name>M2UEK2_COCH5</name>
<keyword evidence="2" id="KW-1185">Reference proteome</keyword>
<dbReference type="AlphaFoldDB" id="M2UEK2"/>
<organism evidence="1 2">
    <name type="scientific">Cochliobolus heterostrophus (strain C5 / ATCC 48332 / race O)</name>
    <name type="common">Southern corn leaf blight fungus</name>
    <name type="synonym">Bipolaris maydis</name>
    <dbReference type="NCBI Taxonomy" id="701091"/>
    <lineage>
        <taxon>Eukaryota</taxon>
        <taxon>Fungi</taxon>
        <taxon>Dikarya</taxon>
        <taxon>Ascomycota</taxon>
        <taxon>Pezizomycotina</taxon>
        <taxon>Dothideomycetes</taxon>
        <taxon>Pleosporomycetidae</taxon>
        <taxon>Pleosporales</taxon>
        <taxon>Pleosporineae</taxon>
        <taxon>Pleosporaceae</taxon>
        <taxon>Bipolaris</taxon>
    </lineage>
</organism>
<accession>M2UEK2</accession>
<proteinExistence type="predicted"/>
<sequence>MILDLETTPPPRLYDSQALDYRLRRVYLILIPRTHLISTHMNLCSEMAAMCVYLPKTIG</sequence>
<evidence type="ECO:0000313" key="2">
    <source>
        <dbReference type="Proteomes" id="UP000016936"/>
    </source>
</evidence>
<dbReference type="HOGENOM" id="CLU_2960588_0_0_1"/>